<keyword evidence="2 4" id="KW-0560">Oxidoreductase</keyword>
<accession>A0A1H1SQ60</accession>
<name>A0A1H1SQ60_9MICO</name>
<dbReference type="PANTHER" id="PTHR43111:SF1">
    <property type="entry name" value="ALDEHYDE DEHYDROGENASE B-RELATED"/>
    <property type="match status" value="1"/>
</dbReference>
<dbReference type="GeneID" id="36299699"/>
<dbReference type="Gene3D" id="3.40.309.10">
    <property type="entry name" value="Aldehyde Dehydrogenase, Chain A, domain 2"/>
    <property type="match status" value="1"/>
</dbReference>
<gene>
    <name evidence="6" type="ORF">SAMN04489809_1980</name>
</gene>
<evidence type="ECO:0000256" key="4">
    <source>
        <dbReference type="RuleBase" id="RU003345"/>
    </source>
</evidence>
<dbReference type="PANTHER" id="PTHR43111">
    <property type="entry name" value="ALDEHYDE DEHYDROGENASE B-RELATED"/>
    <property type="match status" value="1"/>
</dbReference>
<dbReference type="InterPro" id="IPR016161">
    <property type="entry name" value="Ald_DH/histidinol_DH"/>
</dbReference>
<dbReference type="InterPro" id="IPR016163">
    <property type="entry name" value="Ald_DH_C"/>
</dbReference>
<dbReference type="eggNOG" id="COG1012">
    <property type="taxonomic scope" value="Bacteria"/>
</dbReference>
<protein>
    <submittedName>
        <fullName evidence="6">Aldehyde dehydrogenase</fullName>
    </submittedName>
</protein>
<reference evidence="6 7" key="1">
    <citation type="submission" date="2016-10" db="EMBL/GenBank/DDBJ databases">
        <authorList>
            <person name="de Groot N.N."/>
        </authorList>
    </citation>
    <scope>NUCLEOTIDE SEQUENCE [LARGE SCALE GENOMIC DNA]</scope>
    <source>
        <strain evidence="6 7">DSM 15019</strain>
    </source>
</reference>
<dbReference type="Pfam" id="PF00171">
    <property type="entry name" value="Aldedh"/>
    <property type="match status" value="1"/>
</dbReference>
<evidence type="ECO:0000259" key="5">
    <source>
        <dbReference type="Pfam" id="PF00171"/>
    </source>
</evidence>
<feature type="active site" evidence="3">
    <location>
        <position position="271"/>
    </location>
</feature>
<dbReference type="InterPro" id="IPR029510">
    <property type="entry name" value="Ald_DH_CS_GLU"/>
</dbReference>
<sequence length="516" mass="56302">MTIVEEDVSLAYAAPGQPGAVANYRPRYGHYIGGEFVEPAKGQYFENISPVNGKPFTEVGRGTVEDIDRAVDVAWKAFTAWGKTSPAERSVILNRIADRMEQHLEEIAVAETWENGKPVRETLAADIPLAIDHFRYFAGVLRAQEGGISQLDENTVAYHFHEPLGVVGQIIPWNFPILMAVWKLAPALAAGNCIVIKPAEQTPASILFLFDIIGDLLPAGVVNIVNGFGIEAGAPLAQHKRIRKVAFTGETTTGRLIMQYASQNLIPVTLELGGKSPNVFFEDVARSTSDPFYDKALEGFTMFALNQGEVCTCPSRALIQRSIYDGFLADGLERVKKVVQGNPLDPATMIGAQASNDQLEKILSYIDIGKQGGARLLTGGERADLGGDLSDGFYVQPTVFEGTNDMRIFQEEIFGPVLSVTSFDDFDDAISIANDTLYGLGAGVWSRSGDTAYRAGRAIEAGRVWTNTYHQYPAHAAFGGYKQSGVGRENHKMMLDHYQQTKNLLVSYAEGPMGFF</sequence>
<evidence type="ECO:0000313" key="6">
    <source>
        <dbReference type="EMBL" id="SDS49539.1"/>
    </source>
</evidence>
<dbReference type="PROSITE" id="PS00070">
    <property type="entry name" value="ALDEHYDE_DEHYDR_CYS"/>
    <property type="match status" value="1"/>
</dbReference>
<dbReference type="InterPro" id="IPR015590">
    <property type="entry name" value="Aldehyde_DH_dom"/>
</dbReference>
<dbReference type="InterPro" id="IPR016162">
    <property type="entry name" value="Ald_DH_N"/>
</dbReference>
<comment type="similarity">
    <text evidence="1 4">Belongs to the aldehyde dehydrogenase family.</text>
</comment>
<dbReference type="AlphaFoldDB" id="A0A1H1SQ60"/>
<dbReference type="SUPFAM" id="SSF53720">
    <property type="entry name" value="ALDH-like"/>
    <property type="match status" value="1"/>
</dbReference>
<dbReference type="PROSITE" id="PS00687">
    <property type="entry name" value="ALDEHYDE_DEHYDR_GLU"/>
    <property type="match status" value="1"/>
</dbReference>
<evidence type="ECO:0000256" key="3">
    <source>
        <dbReference type="PROSITE-ProRule" id="PRU10007"/>
    </source>
</evidence>
<dbReference type="GO" id="GO:0016620">
    <property type="term" value="F:oxidoreductase activity, acting on the aldehyde or oxo group of donors, NAD or NADP as acceptor"/>
    <property type="evidence" value="ECO:0007669"/>
    <property type="project" value="InterPro"/>
</dbReference>
<feature type="domain" description="Aldehyde dehydrogenase" evidence="5">
    <location>
        <begin position="37"/>
        <end position="503"/>
    </location>
</feature>
<dbReference type="FunFam" id="3.40.605.10:FF:000001">
    <property type="entry name" value="Aldehyde dehydrogenase 1"/>
    <property type="match status" value="1"/>
</dbReference>
<proteinExistence type="inferred from homology"/>
<dbReference type="RefSeq" id="WP_060922067.1">
    <property type="nucleotide sequence ID" value="NZ_JBFBMG010000002.1"/>
</dbReference>
<organism evidence="6 7">
    <name type="scientific">Microbacterium paraoxydans</name>
    <dbReference type="NCBI Taxonomy" id="199592"/>
    <lineage>
        <taxon>Bacteria</taxon>
        <taxon>Bacillati</taxon>
        <taxon>Actinomycetota</taxon>
        <taxon>Actinomycetes</taxon>
        <taxon>Micrococcales</taxon>
        <taxon>Microbacteriaceae</taxon>
        <taxon>Microbacterium</taxon>
    </lineage>
</organism>
<dbReference type="InterPro" id="IPR016160">
    <property type="entry name" value="Ald_DH_CS_CYS"/>
</dbReference>
<dbReference type="CDD" id="cd07559">
    <property type="entry name" value="ALDH_ACDHII_AcoD-like"/>
    <property type="match status" value="1"/>
</dbReference>
<evidence type="ECO:0000313" key="7">
    <source>
        <dbReference type="Proteomes" id="UP000182126"/>
    </source>
</evidence>
<dbReference type="EMBL" id="LT629770">
    <property type="protein sequence ID" value="SDS49539.1"/>
    <property type="molecule type" value="Genomic_DNA"/>
</dbReference>
<evidence type="ECO:0000256" key="1">
    <source>
        <dbReference type="ARBA" id="ARBA00009986"/>
    </source>
</evidence>
<dbReference type="Gene3D" id="3.40.605.10">
    <property type="entry name" value="Aldehyde Dehydrogenase, Chain A, domain 1"/>
    <property type="match status" value="1"/>
</dbReference>
<evidence type="ECO:0000256" key="2">
    <source>
        <dbReference type="ARBA" id="ARBA00023002"/>
    </source>
</evidence>
<dbReference type="Proteomes" id="UP000182126">
    <property type="component" value="Chromosome I"/>
</dbReference>